<protein>
    <recommendedName>
        <fullName evidence="6">PEGA domain-containing protein</fullName>
    </recommendedName>
</protein>
<evidence type="ECO:0000256" key="1">
    <source>
        <dbReference type="SAM" id="Phobius"/>
    </source>
</evidence>
<dbReference type="Proteomes" id="UP000218327">
    <property type="component" value="Unassembled WGS sequence"/>
</dbReference>
<feature type="transmembrane region" description="Helical" evidence="1">
    <location>
        <begin position="43"/>
        <end position="63"/>
    </location>
</feature>
<dbReference type="AlphaFoldDB" id="A0A2A5B271"/>
<dbReference type="SUPFAM" id="SSF56436">
    <property type="entry name" value="C-type lectin-like"/>
    <property type="match status" value="1"/>
</dbReference>
<dbReference type="Pfam" id="PF08308">
    <property type="entry name" value="PEGA"/>
    <property type="match status" value="4"/>
</dbReference>
<feature type="domain" description="PEGA" evidence="3">
    <location>
        <begin position="206"/>
        <end position="267"/>
    </location>
</feature>
<dbReference type="InterPro" id="IPR005532">
    <property type="entry name" value="SUMF_dom"/>
</dbReference>
<evidence type="ECO:0008006" key="6">
    <source>
        <dbReference type="Google" id="ProtNLM"/>
    </source>
</evidence>
<evidence type="ECO:0000259" key="2">
    <source>
        <dbReference type="Pfam" id="PF03781"/>
    </source>
</evidence>
<name>A0A2A5B271_9GAMM</name>
<dbReference type="Pfam" id="PF03781">
    <property type="entry name" value="FGE-sulfatase"/>
    <property type="match status" value="1"/>
</dbReference>
<evidence type="ECO:0000313" key="5">
    <source>
        <dbReference type="Proteomes" id="UP000218327"/>
    </source>
</evidence>
<organism evidence="4 5">
    <name type="scientific">SAR86 cluster bacterium</name>
    <dbReference type="NCBI Taxonomy" id="2030880"/>
    <lineage>
        <taxon>Bacteria</taxon>
        <taxon>Pseudomonadati</taxon>
        <taxon>Pseudomonadota</taxon>
        <taxon>Gammaproteobacteria</taxon>
        <taxon>SAR86 cluster</taxon>
    </lineage>
</organism>
<sequence>MSSIDDNENKNNSNANGAADPIIPIDFTPNNDKGPLVSYKFKWVHVFVAVFAVVSGTAGWFVLTARSVLVEVDPITAVVAINEGTSFQLGQRYLIRTGSYELTLSNEGYHDTVTRLLVSDEQSQTHTFTMRKLPGIISFVTDNITNARVRIDGVDMGLTPLTDIDVEAGEHQLSISKDRYLDYGETIIIEGRSVAQSYEANLEPAWATISLTTTPSGADVLVDGEVVGVTPINAEILQGQRNFLLKLAGHKAWQEDFDILAGEDFSVPLIELEPADGLVFIRSNPSAASVTIGGEYKGLTPLEVALAPALDHELTFFKNGYHSNKISIRTEPNQERELNIDLSPVLTSVSIMAQPADAQLYVNGEFRGAANQTFELMAASQQIEIRKAGFVPYTTEFTSRPGLDQIIRVTLKSLEQARLDQIKPRIVSAAGQTLKLFYPGAFTMGASRREAGRRPNESLRDIKLERPFYLSLNEVSNADFRLFDAEHSSGTVQGLTLDNEAQPVVRVSWNQAALFCNWLSDQESLPNFYEVLEGEVVGFDEESTGYRLPAEAEWAWVARTNGSGSQLKYDWGDQLPPTENSGNFADITSQSYLGQVIFDYDDGYLGTAAVGTFNPNQHDVYDMSGNVAEWVHDFYGAVGAIGGVEIDPLGPTGGQFHTIRGSSWAHGSITELRLSFRDFGEEVRDDVGFRIARYLEE</sequence>
<feature type="domain" description="PEGA" evidence="3">
    <location>
        <begin position="278"/>
        <end position="344"/>
    </location>
</feature>
<dbReference type="InterPro" id="IPR016187">
    <property type="entry name" value="CTDL_fold"/>
</dbReference>
<accession>A0A2A5B271</accession>
<dbReference type="Gene3D" id="3.90.1580.10">
    <property type="entry name" value="paralog of FGE (formylglycine-generating enzyme)"/>
    <property type="match status" value="1"/>
</dbReference>
<dbReference type="InterPro" id="IPR042095">
    <property type="entry name" value="SUMF_sf"/>
</dbReference>
<dbReference type="PANTHER" id="PTHR23150">
    <property type="entry name" value="SULFATASE MODIFYING FACTOR 1, 2"/>
    <property type="match status" value="1"/>
</dbReference>
<evidence type="ECO:0000313" key="4">
    <source>
        <dbReference type="EMBL" id="PCJ25460.1"/>
    </source>
</evidence>
<evidence type="ECO:0000259" key="3">
    <source>
        <dbReference type="Pfam" id="PF08308"/>
    </source>
</evidence>
<keyword evidence="1" id="KW-1133">Transmembrane helix</keyword>
<comment type="caution">
    <text evidence="4">The sequence shown here is derived from an EMBL/GenBank/DDBJ whole genome shotgun (WGS) entry which is preliminary data.</text>
</comment>
<dbReference type="InterPro" id="IPR013229">
    <property type="entry name" value="PEGA"/>
</dbReference>
<keyword evidence="1" id="KW-0472">Membrane</keyword>
<dbReference type="PANTHER" id="PTHR23150:SF19">
    <property type="entry name" value="FORMYLGLYCINE-GENERATING ENZYME"/>
    <property type="match status" value="1"/>
</dbReference>
<reference evidence="5" key="1">
    <citation type="submission" date="2017-08" db="EMBL/GenBank/DDBJ databases">
        <title>A dynamic microbial community with high functional redundancy inhabits the cold, oxic subseafloor aquifer.</title>
        <authorList>
            <person name="Tully B.J."/>
            <person name="Wheat C.G."/>
            <person name="Glazer B.T."/>
            <person name="Huber J.A."/>
        </authorList>
    </citation>
    <scope>NUCLEOTIDE SEQUENCE [LARGE SCALE GENOMIC DNA]</scope>
</reference>
<dbReference type="InterPro" id="IPR051043">
    <property type="entry name" value="Sulfatase_Mod_Factor_Kinase"/>
</dbReference>
<feature type="domain" description="PEGA" evidence="3">
    <location>
        <begin position="141"/>
        <end position="192"/>
    </location>
</feature>
<keyword evidence="1" id="KW-0812">Transmembrane</keyword>
<gene>
    <name evidence="4" type="ORF">COA96_07445</name>
</gene>
<feature type="domain" description="PEGA" evidence="3">
    <location>
        <begin position="347"/>
        <end position="411"/>
    </location>
</feature>
<dbReference type="GO" id="GO:0120147">
    <property type="term" value="F:formylglycine-generating oxidase activity"/>
    <property type="evidence" value="ECO:0007669"/>
    <property type="project" value="TreeGrafter"/>
</dbReference>
<dbReference type="EMBL" id="NVVJ01000017">
    <property type="protein sequence ID" value="PCJ25460.1"/>
    <property type="molecule type" value="Genomic_DNA"/>
</dbReference>
<feature type="domain" description="Sulfatase-modifying factor enzyme-like" evidence="2">
    <location>
        <begin position="439"/>
        <end position="693"/>
    </location>
</feature>
<proteinExistence type="predicted"/>